<evidence type="ECO:0000313" key="2">
    <source>
        <dbReference type="EMBL" id="GAA2466409.1"/>
    </source>
</evidence>
<sequence length="176" mass="18562">MQEPCTGTPHRKQGEDPRSAPTPAGGLFIPGPVRQPSFSDDGRYAPNTSFGTYRREPVQDTVHMPLARGVEAVGGRVQGEQPGPGEQGGGETSAARFCRAVNDAYRPGPSTKPATASTAESARPTGTPRSSRVPESATASPSNRPSGVVFPAPFGPTRPDRKDRRRVPKDPCSEVS</sequence>
<proteinExistence type="predicted"/>
<gene>
    <name evidence="2" type="ORF">GCM10010422_04110</name>
</gene>
<feature type="region of interest" description="Disordered" evidence="1">
    <location>
        <begin position="1"/>
        <end position="176"/>
    </location>
</feature>
<dbReference type="EMBL" id="BAAATL010000001">
    <property type="protein sequence ID" value="GAA2466409.1"/>
    <property type="molecule type" value="Genomic_DNA"/>
</dbReference>
<evidence type="ECO:0000256" key="1">
    <source>
        <dbReference type="SAM" id="MobiDB-lite"/>
    </source>
</evidence>
<protein>
    <submittedName>
        <fullName evidence="2">Uncharacterized protein</fullName>
    </submittedName>
</protein>
<keyword evidence="3" id="KW-1185">Reference proteome</keyword>
<reference evidence="2 3" key="1">
    <citation type="journal article" date="2019" name="Int. J. Syst. Evol. Microbiol.">
        <title>The Global Catalogue of Microorganisms (GCM) 10K type strain sequencing project: providing services to taxonomists for standard genome sequencing and annotation.</title>
        <authorList>
            <consortium name="The Broad Institute Genomics Platform"/>
            <consortium name="The Broad Institute Genome Sequencing Center for Infectious Disease"/>
            <person name="Wu L."/>
            <person name="Ma J."/>
        </authorList>
    </citation>
    <scope>NUCLEOTIDE SEQUENCE [LARGE SCALE GENOMIC DNA]</scope>
    <source>
        <strain evidence="2 3">JCM 6923</strain>
    </source>
</reference>
<organism evidence="2 3">
    <name type="scientific">Streptomyces graminearus</name>
    <dbReference type="NCBI Taxonomy" id="284030"/>
    <lineage>
        <taxon>Bacteria</taxon>
        <taxon>Bacillati</taxon>
        <taxon>Actinomycetota</taxon>
        <taxon>Actinomycetes</taxon>
        <taxon>Kitasatosporales</taxon>
        <taxon>Streptomycetaceae</taxon>
        <taxon>Streptomyces</taxon>
    </lineage>
</organism>
<comment type="caution">
    <text evidence="2">The sequence shown here is derived from an EMBL/GenBank/DDBJ whole genome shotgun (WGS) entry which is preliminary data.</text>
</comment>
<feature type="compositionally biased region" description="Low complexity" evidence="1">
    <location>
        <begin position="73"/>
        <end position="84"/>
    </location>
</feature>
<feature type="compositionally biased region" description="Basic and acidic residues" evidence="1">
    <location>
        <begin position="158"/>
        <end position="176"/>
    </location>
</feature>
<accession>A0ABN3KME4</accession>
<dbReference type="Proteomes" id="UP001501721">
    <property type="component" value="Unassembled WGS sequence"/>
</dbReference>
<name>A0ABN3KME4_9ACTN</name>
<evidence type="ECO:0000313" key="3">
    <source>
        <dbReference type="Proteomes" id="UP001501721"/>
    </source>
</evidence>